<dbReference type="InterPro" id="IPR042045">
    <property type="entry name" value="EXOC6/Sec15_C_dom1"/>
</dbReference>
<dbReference type="InterPro" id="IPR007225">
    <property type="entry name" value="EXOC6/Sec15"/>
</dbReference>
<dbReference type="Proteomes" id="UP001152561">
    <property type="component" value="Unassembled WGS sequence"/>
</dbReference>
<dbReference type="GO" id="GO:0016020">
    <property type="term" value="C:membrane"/>
    <property type="evidence" value="ECO:0007669"/>
    <property type="project" value="TreeGrafter"/>
</dbReference>
<protein>
    <recommendedName>
        <fullName evidence="1">Exocyst complex subunit EXOC6/Sec15 C-terminal domain-containing protein</fullName>
    </recommendedName>
</protein>
<proteinExistence type="predicted"/>
<dbReference type="AlphaFoldDB" id="A0A9Q1L1Y8"/>
<evidence type="ECO:0000313" key="3">
    <source>
        <dbReference type="Proteomes" id="UP001152561"/>
    </source>
</evidence>
<dbReference type="PANTHER" id="PTHR12702:SF1">
    <property type="entry name" value="EXOCYST COMPLEX COMPONENT SEC15B"/>
    <property type="match status" value="1"/>
</dbReference>
<dbReference type="GO" id="GO:0006886">
    <property type="term" value="P:intracellular protein transport"/>
    <property type="evidence" value="ECO:0007669"/>
    <property type="project" value="InterPro"/>
</dbReference>
<dbReference type="GO" id="GO:0006893">
    <property type="term" value="P:Golgi to plasma membrane transport"/>
    <property type="evidence" value="ECO:0007669"/>
    <property type="project" value="TreeGrafter"/>
</dbReference>
<evidence type="ECO:0000313" key="2">
    <source>
        <dbReference type="EMBL" id="KAJ8526423.1"/>
    </source>
</evidence>
<keyword evidence="3" id="KW-1185">Reference proteome</keyword>
<gene>
    <name evidence="2" type="ORF">K7X08_028900</name>
</gene>
<dbReference type="Gene3D" id="1.10.357.30">
    <property type="entry name" value="Exocyst complex subunit Sec15 C-terminal domain, N-terminal subdomain"/>
    <property type="match status" value="2"/>
</dbReference>
<evidence type="ECO:0000259" key="1">
    <source>
        <dbReference type="Pfam" id="PF04091"/>
    </source>
</evidence>
<dbReference type="InterPro" id="IPR046361">
    <property type="entry name" value="EXOC6/Sec15_C"/>
</dbReference>
<comment type="caution">
    <text evidence="2">The sequence shown here is derived from an EMBL/GenBank/DDBJ whole genome shotgun (WGS) entry which is preliminary data.</text>
</comment>
<dbReference type="EMBL" id="JAJAGQ010000024">
    <property type="protein sequence ID" value="KAJ8526423.1"/>
    <property type="molecule type" value="Genomic_DNA"/>
</dbReference>
<dbReference type="GO" id="GO:0000145">
    <property type="term" value="C:exocyst"/>
    <property type="evidence" value="ECO:0007669"/>
    <property type="project" value="TreeGrafter"/>
</dbReference>
<sequence length="218" mass="25089">MCSVLEDQFPGMQTANHLLLIKDYVSFLGVTLHRYGYHVEALLDFLSKHRDKYHELLLSDCQKQITKALTVDKFEKMYMKKEYDYSMNVLSFLLQTSNIMHVSFMSHGGQLDFYDVVKKYLDLLLTEILDGTQLKLINTSIGGVTQAMQMVANMAMFECSCDLFFHHDAHLSGIPLRMVERERRLFALTKVCDAAEEMISGLLKQKVDGFLLLIENVN</sequence>
<feature type="domain" description="Exocyst complex subunit EXOC6/Sec15 C-terminal" evidence="1">
    <location>
        <begin position="103"/>
        <end position="215"/>
    </location>
</feature>
<accession>A0A9Q1L1Y8</accession>
<reference evidence="3" key="1">
    <citation type="journal article" date="2023" name="Proc. Natl. Acad. Sci. U.S.A.">
        <title>Genomic and structural basis for evolution of tropane alkaloid biosynthesis.</title>
        <authorList>
            <person name="Wanga Y.-J."/>
            <person name="Taina T."/>
            <person name="Yua J.-Y."/>
            <person name="Lia J."/>
            <person name="Xua B."/>
            <person name="Chenc J."/>
            <person name="D'Auriad J.C."/>
            <person name="Huanga J.-P."/>
            <person name="Huanga S.-X."/>
        </authorList>
    </citation>
    <scope>NUCLEOTIDE SEQUENCE [LARGE SCALE GENOMIC DNA]</scope>
    <source>
        <strain evidence="3">cv. KIB-2019</strain>
    </source>
</reference>
<dbReference type="PANTHER" id="PTHR12702">
    <property type="entry name" value="SEC15"/>
    <property type="match status" value="1"/>
</dbReference>
<dbReference type="OrthoDB" id="1707040at2759"/>
<feature type="domain" description="Exocyst complex subunit EXOC6/Sec15 C-terminal" evidence="1">
    <location>
        <begin position="42"/>
        <end position="98"/>
    </location>
</feature>
<dbReference type="GO" id="GO:0090522">
    <property type="term" value="P:vesicle tethering involved in exocytosis"/>
    <property type="evidence" value="ECO:0007669"/>
    <property type="project" value="InterPro"/>
</dbReference>
<organism evidence="2 3">
    <name type="scientific">Anisodus acutangulus</name>
    <dbReference type="NCBI Taxonomy" id="402998"/>
    <lineage>
        <taxon>Eukaryota</taxon>
        <taxon>Viridiplantae</taxon>
        <taxon>Streptophyta</taxon>
        <taxon>Embryophyta</taxon>
        <taxon>Tracheophyta</taxon>
        <taxon>Spermatophyta</taxon>
        <taxon>Magnoliopsida</taxon>
        <taxon>eudicotyledons</taxon>
        <taxon>Gunneridae</taxon>
        <taxon>Pentapetalae</taxon>
        <taxon>asterids</taxon>
        <taxon>lamiids</taxon>
        <taxon>Solanales</taxon>
        <taxon>Solanaceae</taxon>
        <taxon>Solanoideae</taxon>
        <taxon>Hyoscyameae</taxon>
        <taxon>Anisodus</taxon>
    </lineage>
</organism>
<dbReference type="Pfam" id="PF04091">
    <property type="entry name" value="Sec15_C"/>
    <property type="match status" value="2"/>
</dbReference>
<name>A0A9Q1L1Y8_9SOLA</name>